<sequence length="44" mass="4705">FLFIIAQAERENTFPPGLNRFGFGFGGLSGIGTIKSSGFVCLTH</sequence>
<name>W1YLH9_9ZZZZ</name>
<protein>
    <submittedName>
        <fullName evidence="1">Uncharacterized protein</fullName>
    </submittedName>
</protein>
<dbReference type="AlphaFoldDB" id="W1YLH9"/>
<organism evidence="1">
    <name type="scientific">human gut metagenome</name>
    <dbReference type="NCBI Taxonomy" id="408170"/>
    <lineage>
        <taxon>unclassified sequences</taxon>
        <taxon>metagenomes</taxon>
        <taxon>organismal metagenomes</taxon>
    </lineage>
</organism>
<dbReference type="EMBL" id="AZMM01002606">
    <property type="protein sequence ID" value="ETJ43403.1"/>
    <property type="molecule type" value="Genomic_DNA"/>
</dbReference>
<comment type="caution">
    <text evidence="1">The sequence shown here is derived from an EMBL/GenBank/DDBJ whole genome shotgun (WGS) entry which is preliminary data.</text>
</comment>
<proteinExistence type="predicted"/>
<reference evidence="1" key="1">
    <citation type="submission" date="2013-12" db="EMBL/GenBank/DDBJ databases">
        <title>A Varibaculum cambriense genome reconstructed from a premature infant gut community with otherwise low bacterial novelty that shifts toward anaerobic metabolism during the third week of life.</title>
        <authorList>
            <person name="Brown C.T."/>
            <person name="Sharon I."/>
            <person name="Thomas B.C."/>
            <person name="Castelle C.J."/>
            <person name="Morowitz M.J."/>
            <person name="Banfield J.F."/>
        </authorList>
    </citation>
    <scope>NUCLEOTIDE SEQUENCE</scope>
</reference>
<feature type="non-terminal residue" evidence="1">
    <location>
        <position position="1"/>
    </location>
</feature>
<gene>
    <name evidence="1" type="ORF">Q604_UNBC02606G0002</name>
</gene>
<accession>W1YLH9</accession>
<evidence type="ECO:0000313" key="1">
    <source>
        <dbReference type="EMBL" id="ETJ43403.1"/>
    </source>
</evidence>